<evidence type="ECO:0000256" key="7">
    <source>
        <dbReference type="SAM" id="MobiDB-lite"/>
    </source>
</evidence>
<feature type="disulfide bond" evidence="6">
    <location>
        <begin position="358"/>
        <end position="422"/>
    </location>
</feature>
<dbReference type="PRINTS" id="PR00258">
    <property type="entry name" value="SPERACTRCPTR"/>
</dbReference>
<name>A0A7M7P574_STRPU</name>
<dbReference type="PROSITE" id="PS50287">
    <property type="entry name" value="SRCR_2"/>
    <property type="match status" value="4"/>
</dbReference>
<organism evidence="12 13">
    <name type="scientific">Strongylocentrotus purpuratus</name>
    <name type="common">Purple sea urchin</name>
    <dbReference type="NCBI Taxonomy" id="7668"/>
    <lineage>
        <taxon>Eukaryota</taxon>
        <taxon>Metazoa</taxon>
        <taxon>Echinodermata</taxon>
        <taxon>Eleutherozoa</taxon>
        <taxon>Echinozoa</taxon>
        <taxon>Echinoidea</taxon>
        <taxon>Euechinoidea</taxon>
        <taxon>Echinacea</taxon>
        <taxon>Camarodonta</taxon>
        <taxon>Echinidea</taxon>
        <taxon>Strongylocentrotidae</taxon>
        <taxon>Strongylocentrotus</taxon>
    </lineage>
</organism>
<dbReference type="SUPFAM" id="SSF57196">
    <property type="entry name" value="EGF/Laminin"/>
    <property type="match status" value="1"/>
</dbReference>
<evidence type="ECO:0000256" key="4">
    <source>
        <dbReference type="ARBA" id="ARBA00023180"/>
    </source>
</evidence>
<proteinExistence type="predicted"/>
<dbReference type="InterPro" id="IPR013783">
    <property type="entry name" value="Ig-like_fold"/>
</dbReference>
<dbReference type="GeneID" id="754876"/>
<dbReference type="InterPro" id="IPR003598">
    <property type="entry name" value="Ig_sub2"/>
</dbReference>
<dbReference type="PROSITE" id="PS50026">
    <property type="entry name" value="EGF_3"/>
    <property type="match status" value="1"/>
</dbReference>
<keyword evidence="2" id="KW-0677">Repeat</keyword>
<keyword evidence="3 6" id="KW-1015">Disulfide bond</keyword>
<dbReference type="InterPro" id="IPR007110">
    <property type="entry name" value="Ig-like_dom"/>
</dbReference>
<dbReference type="EnsemblMetazoa" id="XM_030989739">
    <property type="protein sequence ID" value="XP_030845599"/>
    <property type="gene ID" value="LOC754876"/>
</dbReference>
<dbReference type="Proteomes" id="UP000007110">
    <property type="component" value="Unassembled WGS sequence"/>
</dbReference>
<comment type="caution">
    <text evidence="6">Lacks conserved residue(s) required for the propagation of feature annotation.</text>
</comment>
<reference evidence="12" key="2">
    <citation type="submission" date="2021-01" db="UniProtKB">
        <authorList>
            <consortium name="EnsemblMetazoa"/>
        </authorList>
    </citation>
    <scope>IDENTIFICATION</scope>
</reference>
<dbReference type="SUPFAM" id="SSF48726">
    <property type="entry name" value="Immunoglobulin"/>
    <property type="match status" value="1"/>
</dbReference>
<feature type="domain" description="SRCR" evidence="9">
    <location>
        <begin position="333"/>
        <end position="433"/>
    </location>
</feature>
<keyword evidence="4" id="KW-0325">Glycoprotein</keyword>
<evidence type="ECO:0000256" key="6">
    <source>
        <dbReference type="PROSITE-ProRule" id="PRU00196"/>
    </source>
</evidence>
<evidence type="ECO:0000256" key="1">
    <source>
        <dbReference type="ARBA" id="ARBA00022729"/>
    </source>
</evidence>
<feature type="domain" description="SRCR" evidence="9">
    <location>
        <begin position="83"/>
        <end position="182"/>
    </location>
</feature>
<dbReference type="PROSITE" id="PS00420">
    <property type="entry name" value="SRCR_1"/>
    <property type="match status" value="2"/>
</dbReference>
<dbReference type="PANTHER" id="PTHR19331:SF465">
    <property type="entry name" value="EGG PEPTIDE SPERACT RECEPTOR"/>
    <property type="match status" value="1"/>
</dbReference>
<reference evidence="13" key="1">
    <citation type="submission" date="2015-02" db="EMBL/GenBank/DDBJ databases">
        <title>Genome sequencing for Strongylocentrotus purpuratus.</title>
        <authorList>
            <person name="Murali S."/>
            <person name="Liu Y."/>
            <person name="Vee V."/>
            <person name="English A."/>
            <person name="Wang M."/>
            <person name="Skinner E."/>
            <person name="Han Y."/>
            <person name="Muzny D.M."/>
            <person name="Worley K.C."/>
            <person name="Gibbs R.A."/>
        </authorList>
    </citation>
    <scope>NUCLEOTIDE SEQUENCE</scope>
</reference>
<dbReference type="KEGG" id="spu:754876"/>
<evidence type="ECO:0000256" key="3">
    <source>
        <dbReference type="ARBA" id="ARBA00023157"/>
    </source>
</evidence>
<keyword evidence="5" id="KW-0245">EGF-like domain</keyword>
<dbReference type="PANTHER" id="PTHR19331">
    <property type="entry name" value="SCAVENGER RECEPTOR DOMAIN-CONTAINING"/>
    <property type="match status" value="1"/>
</dbReference>
<dbReference type="SMART" id="SM00408">
    <property type="entry name" value="IGc2"/>
    <property type="match status" value="1"/>
</dbReference>
<dbReference type="InterPro" id="IPR003599">
    <property type="entry name" value="Ig_sub"/>
</dbReference>
<dbReference type="Pfam" id="PF02494">
    <property type="entry name" value="HYR"/>
    <property type="match status" value="2"/>
</dbReference>
<dbReference type="FunFam" id="3.10.250.10:FF:000005">
    <property type="entry name" value="Neurotrypsin isoform A"/>
    <property type="match status" value="1"/>
</dbReference>
<dbReference type="InterPro" id="IPR000742">
    <property type="entry name" value="EGF"/>
</dbReference>
<dbReference type="FunFam" id="3.10.250.10:FF:000001">
    <property type="entry name" value="Lysyl oxidase 4 isoform X1"/>
    <property type="match status" value="2"/>
</dbReference>
<evidence type="ECO:0000256" key="2">
    <source>
        <dbReference type="ARBA" id="ARBA00022737"/>
    </source>
</evidence>
<feature type="disulfide bond" evidence="6">
    <location>
        <begin position="30"/>
        <end position="40"/>
    </location>
</feature>
<dbReference type="GO" id="GO:0016020">
    <property type="term" value="C:membrane"/>
    <property type="evidence" value="ECO:0007669"/>
    <property type="project" value="InterPro"/>
</dbReference>
<evidence type="ECO:0000259" key="11">
    <source>
        <dbReference type="PROSITE" id="PS50835"/>
    </source>
</evidence>
<dbReference type="RefSeq" id="XP_030845599.1">
    <property type="nucleotide sequence ID" value="XM_030989739.1"/>
</dbReference>
<evidence type="ECO:0000259" key="8">
    <source>
        <dbReference type="PROSITE" id="PS50026"/>
    </source>
</evidence>
<dbReference type="Pfam" id="PF00530">
    <property type="entry name" value="SRCR"/>
    <property type="match status" value="4"/>
</dbReference>
<dbReference type="InterPro" id="IPR001190">
    <property type="entry name" value="SRCR"/>
</dbReference>
<dbReference type="OrthoDB" id="536948at2759"/>
<dbReference type="PROSITE" id="PS50825">
    <property type="entry name" value="HYR"/>
    <property type="match status" value="1"/>
</dbReference>
<feature type="domain" description="Ig-like" evidence="11">
    <location>
        <begin position="743"/>
        <end position="810"/>
    </location>
</feature>
<feature type="domain" description="SRCR" evidence="9">
    <location>
        <begin position="1"/>
        <end position="61"/>
    </location>
</feature>
<dbReference type="InterPro" id="IPR003410">
    <property type="entry name" value="HYR_dom"/>
</dbReference>
<feature type="disulfide bond" evidence="6">
    <location>
        <begin position="295"/>
        <end position="305"/>
    </location>
</feature>
<evidence type="ECO:0000259" key="9">
    <source>
        <dbReference type="PROSITE" id="PS50287"/>
    </source>
</evidence>
<keyword evidence="1" id="KW-0732">Signal</keyword>
<dbReference type="Gene3D" id="2.60.40.10">
    <property type="entry name" value="Immunoglobulins"/>
    <property type="match status" value="1"/>
</dbReference>
<dbReference type="InParanoid" id="A0A7M7P574"/>
<dbReference type="InterPro" id="IPR036772">
    <property type="entry name" value="SRCR-like_dom_sf"/>
</dbReference>
<dbReference type="Pfam" id="PF13927">
    <property type="entry name" value="Ig_3"/>
    <property type="match status" value="1"/>
</dbReference>
<evidence type="ECO:0000313" key="12">
    <source>
        <dbReference type="EnsemblMetazoa" id="XP_030845599"/>
    </source>
</evidence>
<keyword evidence="13" id="KW-1185">Reference proteome</keyword>
<accession>A0A7M7P574</accession>
<evidence type="ECO:0000313" key="13">
    <source>
        <dbReference type="Proteomes" id="UP000007110"/>
    </source>
</evidence>
<dbReference type="PROSITE" id="PS00022">
    <property type="entry name" value="EGF_1"/>
    <property type="match status" value="1"/>
</dbReference>
<dbReference type="FunFam" id="3.10.250.10:FF:000050">
    <property type="entry name" value="Uncharacterized protein"/>
    <property type="match status" value="1"/>
</dbReference>
<evidence type="ECO:0000259" key="10">
    <source>
        <dbReference type="PROSITE" id="PS50825"/>
    </source>
</evidence>
<dbReference type="OMA" id="ICTEHID"/>
<feature type="disulfide bond" evidence="6">
    <location>
        <begin position="402"/>
        <end position="412"/>
    </location>
</feature>
<evidence type="ECO:0000256" key="5">
    <source>
        <dbReference type="PROSITE-ProRule" id="PRU00076"/>
    </source>
</evidence>
<dbReference type="SMART" id="SM00202">
    <property type="entry name" value="SR"/>
    <property type="match status" value="4"/>
</dbReference>
<feature type="disulfide bond" evidence="6">
    <location>
        <begin position="251"/>
        <end position="315"/>
    </location>
</feature>
<feature type="region of interest" description="Disordered" evidence="7">
    <location>
        <begin position="185"/>
        <end position="217"/>
    </location>
</feature>
<feature type="disulfide bond" evidence="6">
    <location>
        <begin position="107"/>
        <end position="171"/>
    </location>
</feature>
<dbReference type="AlphaFoldDB" id="A0A7M7P574"/>
<feature type="domain" description="EGF-like" evidence="8">
    <location>
        <begin position="701"/>
        <end position="738"/>
    </location>
</feature>
<dbReference type="PROSITE" id="PS50835">
    <property type="entry name" value="IG_LIKE"/>
    <property type="match status" value="1"/>
</dbReference>
<dbReference type="SMART" id="SM00409">
    <property type="entry name" value="IG"/>
    <property type="match status" value="1"/>
</dbReference>
<feature type="disulfide bond" evidence="5">
    <location>
        <begin position="728"/>
        <end position="737"/>
    </location>
</feature>
<feature type="disulfide bond" evidence="6">
    <location>
        <begin position="120"/>
        <end position="181"/>
    </location>
</feature>
<feature type="disulfide bond" evidence="6">
    <location>
        <begin position="151"/>
        <end position="161"/>
    </location>
</feature>
<feature type="disulfide bond" evidence="6">
    <location>
        <begin position="264"/>
        <end position="325"/>
    </location>
</feature>
<dbReference type="InterPro" id="IPR036179">
    <property type="entry name" value="Ig-like_dom_sf"/>
</dbReference>
<dbReference type="SUPFAM" id="SSF56487">
    <property type="entry name" value="SRCR-like"/>
    <property type="match status" value="4"/>
</dbReference>
<protein>
    <submittedName>
        <fullName evidence="12">Uncharacterized protein</fullName>
    </submittedName>
</protein>
<feature type="disulfide bond" evidence="6">
    <location>
        <begin position="371"/>
        <end position="432"/>
    </location>
</feature>
<feature type="domain" description="SRCR" evidence="9">
    <location>
        <begin position="224"/>
        <end position="326"/>
    </location>
</feature>
<sequence>MLGFFNASSAPVSAAYGAGSGKIHLDEVECTGSESSLEDCIKNKFEDNDCNHSEDAGVTCGDSPAFQPHIWIPKARIGDQLKVRLNGSSNATGRVEVLYNDTWGTVCDDGWDLNDAHVVCRMLGFTKASSAPVMAACGAGSGKIFLDEVECTGSEERLGDCITSRFGEHDCTHSEDAGVTCEATVTDSEPDDSDTWTSGDIGRPTSRPEVWSPSTTNTGSQLEVHLVNEPNNAEGTVEVRYNASSAWGTVCDDGWDLNDAHVVCRMLGFFKASSAPVMAFFGAGSGEIHLDEVDCTGSESSLENCIKSEFGVSNCDHSEDAGVICTEHIDLEVRLTDGPNNNSGRVEVFEEGSWGTICDDGWDGRDANVVCKWLGFFGAAYAPVQATYGEGVGDISLRNVDCIGTESNLGKCFHDRPERFDCAHDEDAGAVCLVLIPDDSVSWASSWNGFSGSGASSGDGFSGSGTYFEDDEGTFKLQCGNLTSTTDEGLTTSSSVIITPRVNGSVDNHNVSVGCTYTSDDVFDYGVTWVACAARDDLGKYKTCDFTVNVKDGDPPILDCPDLNITRDHIIINPPASDNTDLRPSVICSHTSSGGFQFGDTNVTCNATDESGNIGTCTFVVTVQDTEPPRLECYDQTAIADQRKIAINASIPSVSDNLDPDPSVNCFHTSIVLSNLGDTSITCEAKDYSGNIANCTFLFTVQNPCKVRDPCINGDCSYEGSGPYQCACHGEYEGNHCDVIPEPKLPVEVANHPKNQTVNMGTTVQLTCGFNNAESYAWYKDGQPLPNKRNQVTLRIPSVSTSDIGYYFCRGFGNERFLDTERASIYVEGVTNIQLSNLKFNLTSNDVLSEQTSARYLEISLNITKFVLEGLKNDAAFKDMSPSVVCNNLTRQAVVIADLNVYIKNSILTAFHELDLVSQVLYRLAENSSGFLDVSSVEIENTAICKNMTWTSSRFG</sequence>
<dbReference type="Gene3D" id="3.10.250.10">
    <property type="entry name" value="SRCR-like domain"/>
    <property type="match status" value="4"/>
</dbReference>
<feature type="domain" description="HYR" evidence="10">
    <location>
        <begin position="551"/>
        <end position="625"/>
    </location>
</feature>